<dbReference type="PANTHER" id="PTHR46014">
    <property type="entry name" value="TETRATRICOPEPTIDE REPEAT PROTEIN 1"/>
    <property type="match status" value="1"/>
</dbReference>
<dbReference type="Gene3D" id="1.25.40.10">
    <property type="entry name" value="Tetratricopeptide repeat domain"/>
    <property type="match status" value="1"/>
</dbReference>
<comment type="caution">
    <text evidence="2">The sequence shown here is derived from an EMBL/GenBank/DDBJ whole genome shotgun (WGS) entry which is preliminary data.</text>
</comment>
<feature type="compositionally biased region" description="Basic and acidic residues" evidence="1">
    <location>
        <begin position="1"/>
        <end position="24"/>
    </location>
</feature>
<evidence type="ECO:0008006" key="4">
    <source>
        <dbReference type="Google" id="ProtNLM"/>
    </source>
</evidence>
<evidence type="ECO:0000313" key="3">
    <source>
        <dbReference type="Proteomes" id="UP001172684"/>
    </source>
</evidence>
<name>A0ABQ9NZD2_9PEZI</name>
<organism evidence="2 3">
    <name type="scientific">Coniosporium apollinis</name>
    <dbReference type="NCBI Taxonomy" id="61459"/>
    <lineage>
        <taxon>Eukaryota</taxon>
        <taxon>Fungi</taxon>
        <taxon>Dikarya</taxon>
        <taxon>Ascomycota</taxon>
        <taxon>Pezizomycotina</taxon>
        <taxon>Dothideomycetes</taxon>
        <taxon>Dothideomycetes incertae sedis</taxon>
        <taxon>Coniosporium</taxon>
    </lineage>
</organism>
<dbReference type="Proteomes" id="UP001172684">
    <property type="component" value="Unassembled WGS sequence"/>
</dbReference>
<dbReference type="EMBL" id="JAPDRL010000012">
    <property type="protein sequence ID" value="KAJ9667497.1"/>
    <property type="molecule type" value="Genomic_DNA"/>
</dbReference>
<gene>
    <name evidence="2" type="ORF">H2201_002366</name>
</gene>
<reference evidence="2" key="1">
    <citation type="submission" date="2022-10" db="EMBL/GenBank/DDBJ databases">
        <title>Culturing micro-colonial fungi from biological soil crusts in the Mojave desert and describing Neophaeococcomyces mojavensis, and introducing the new genera and species Taxawa tesnikishii.</title>
        <authorList>
            <person name="Kurbessoian T."/>
            <person name="Stajich J.E."/>
        </authorList>
    </citation>
    <scope>NUCLEOTIDE SEQUENCE</scope>
    <source>
        <strain evidence="2">TK_1</strain>
    </source>
</reference>
<dbReference type="InterPro" id="IPR052769">
    <property type="entry name" value="TPR_domain_protein"/>
</dbReference>
<feature type="compositionally biased region" description="Polar residues" evidence="1">
    <location>
        <begin position="36"/>
        <end position="48"/>
    </location>
</feature>
<feature type="region of interest" description="Disordered" evidence="1">
    <location>
        <begin position="1"/>
        <end position="48"/>
    </location>
</feature>
<evidence type="ECO:0000313" key="2">
    <source>
        <dbReference type="EMBL" id="KAJ9667497.1"/>
    </source>
</evidence>
<dbReference type="PANTHER" id="PTHR46014:SF1">
    <property type="entry name" value="TETRATRICOPEPTIDE REPEAT PROTEIN 1"/>
    <property type="match status" value="1"/>
</dbReference>
<protein>
    <recommendedName>
        <fullName evidence="4">Tetratricopeptide repeat protein 1</fullName>
    </recommendedName>
</protein>
<dbReference type="InterPro" id="IPR011990">
    <property type="entry name" value="TPR-like_helical_dom_sf"/>
</dbReference>
<evidence type="ECO:0000256" key="1">
    <source>
        <dbReference type="SAM" id="MobiDB-lite"/>
    </source>
</evidence>
<accession>A0ABQ9NZD2</accession>
<sequence>MSSETEPEKTRNTIKPEDDERPEPIRFSPEEEASLVSESNSQKANANTRFTSGAYSEAIQGYEGALSTCPNYLEYEIAVLRSNIAACHLKLADWKAAMTAATEALEALDRLDPPAKKLEGKVDEGVVEEVDEETAEKIEALARSGRTRDDVQKIRTKALLRRAKARMETGGWAALQGADEDYKQLAAMPNLSPLDRKSVDSALRTLPPRLAEAKQKEMGEMMDKLKQLGNGILKPFGLSTDNFNMIKDEKTGGYSMQFNQNK</sequence>
<proteinExistence type="predicted"/>
<dbReference type="SUPFAM" id="SSF48452">
    <property type="entry name" value="TPR-like"/>
    <property type="match status" value="1"/>
</dbReference>
<keyword evidence="3" id="KW-1185">Reference proteome</keyword>